<dbReference type="InterPro" id="IPR023753">
    <property type="entry name" value="FAD/NAD-binding_dom"/>
</dbReference>
<comment type="similarity">
    <text evidence="1">Belongs to the FAD-dependent oxidoreductase family.</text>
</comment>
<evidence type="ECO:0000313" key="7">
    <source>
        <dbReference type="Proteomes" id="UP000242525"/>
    </source>
</evidence>
<dbReference type="GO" id="GO:0004174">
    <property type="term" value="F:electron-transferring-flavoprotein dehydrogenase activity"/>
    <property type="evidence" value="ECO:0007669"/>
    <property type="project" value="TreeGrafter"/>
</dbReference>
<evidence type="ECO:0000256" key="1">
    <source>
        <dbReference type="ARBA" id="ARBA00006442"/>
    </source>
</evidence>
<gene>
    <name evidence="6" type="ORF">BN980_GECA09s03827g</name>
</gene>
<evidence type="ECO:0000256" key="3">
    <source>
        <dbReference type="ARBA" id="ARBA00022827"/>
    </source>
</evidence>
<keyword evidence="4" id="KW-0560">Oxidoreductase</keyword>
<dbReference type="GO" id="GO:0050660">
    <property type="term" value="F:flavin adenine dinucleotide binding"/>
    <property type="evidence" value="ECO:0007669"/>
    <property type="project" value="TreeGrafter"/>
</dbReference>
<name>A0A0J9XC23_GEOCN</name>
<evidence type="ECO:0000256" key="4">
    <source>
        <dbReference type="ARBA" id="ARBA00023002"/>
    </source>
</evidence>
<sequence length="432" mass="45679">MSSQTHDIVILGNSFAGLRIAHVLLGDVIPKLAASGSTRKFRVVFVAPSDRFYMNISSLRALSRPSLIDDERLQLEFLPHFEKYKATAPVELVQGYATQLDAERRVITVKRTGDSTAAEETVEVPYDSLIIATGTSTSTVAIKSRPTATADVIRKDLQDLAAEIKAASTIAIGGGGTTAVELSSDLREAYPTKSVTVYAGNSGMVPSFPEPQRQAVISRLTSKFGVTIVNQRVTRAERDPNTGRYEISLAAGKDEASTATTAEPVDLYISAVGQTPNTAFLPATVLDERGYVVSDSHLRVTGLGPQVYVTGDVSALSLGNLDSVRTQTGALKETLQLELALASKDSSSGASAVADESAFIYAAPKPKLPLKHCGVTLGSTGGVGLFNGHRIPNFILRLVKARDASISGAPVMVGGSSFSLKLLVGQVKKEDA</sequence>
<protein>
    <recommendedName>
        <fullName evidence="5">FAD/NAD(P)-binding domain-containing protein</fullName>
    </recommendedName>
</protein>
<dbReference type="SUPFAM" id="SSF51905">
    <property type="entry name" value="FAD/NAD(P)-binding domain"/>
    <property type="match status" value="1"/>
</dbReference>
<dbReference type="AlphaFoldDB" id="A0A0J9XC23"/>
<dbReference type="PANTHER" id="PTHR43735:SF3">
    <property type="entry name" value="FERROPTOSIS SUPPRESSOR PROTEIN 1"/>
    <property type="match status" value="1"/>
</dbReference>
<dbReference type="EMBL" id="CCBN010000009">
    <property type="protein sequence ID" value="CDO55078.1"/>
    <property type="molecule type" value="Genomic_DNA"/>
</dbReference>
<dbReference type="PRINTS" id="PR00411">
    <property type="entry name" value="PNDRDTASEI"/>
</dbReference>
<dbReference type="Proteomes" id="UP000242525">
    <property type="component" value="Unassembled WGS sequence"/>
</dbReference>
<dbReference type="Pfam" id="PF07992">
    <property type="entry name" value="Pyr_redox_2"/>
    <property type="match status" value="1"/>
</dbReference>
<dbReference type="InterPro" id="IPR036188">
    <property type="entry name" value="FAD/NAD-bd_sf"/>
</dbReference>
<dbReference type="OrthoDB" id="202203at2759"/>
<evidence type="ECO:0000313" key="6">
    <source>
        <dbReference type="EMBL" id="CDO55078.1"/>
    </source>
</evidence>
<comment type="caution">
    <text evidence="6">The sequence shown here is derived from an EMBL/GenBank/DDBJ whole genome shotgun (WGS) entry which is preliminary data.</text>
</comment>
<dbReference type="GO" id="GO:0005737">
    <property type="term" value="C:cytoplasm"/>
    <property type="evidence" value="ECO:0007669"/>
    <property type="project" value="TreeGrafter"/>
</dbReference>
<accession>A0A0J9XC23</accession>
<dbReference type="PRINTS" id="PR00368">
    <property type="entry name" value="FADPNR"/>
</dbReference>
<dbReference type="PANTHER" id="PTHR43735">
    <property type="entry name" value="APOPTOSIS-INDUCING FACTOR 1"/>
    <property type="match status" value="1"/>
</dbReference>
<keyword evidence="2" id="KW-0285">Flavoprotein</keyword>
<reference evidence="6" key="1">
    <citation type="submission" date="2014-03" db="EMBL/GenBank/DDBJ databases">
        <authorList>
            <person name="Casaregola S."/>
        </authorList>
    </citation>
    <scope>NUCLEOTIDE SEQUENCE [LARGE SCALE GENOMIC DNA]</scope>
    <source>
        <strain evidence="6">CLIB 918</strain>
    </source>
</reference>
<organism evidence="6 7">
    <name type="scientific">Geotrichum candidum</name>
    <name type="common">Oospora lactis</name>
    <name type="synonym">Dipodascus geotrichum</name>
    <dbReference type="NCBI Taxonomy" id="1173061"/>
    <lineage>
        <taxon>Eukaryota</taxon>
        <taxon>Fungi</taxon>
        <taxon>Dikarya</taxon>
        <taxon>Ascomycota</taxon>
        <taxon>Saccharomycotina</taxon>
        <taxon>Dipodascomycetes</taxon>
        <taxon>Dipodascales</taxon>
        <taxon>Dipodascaceae</taxon>
        <taxon>Geotrichum</taxon>
    </lineage>
</organism>
<dbReference type="Gene3D" id="3.50.50.100">
    <property type="match status" value="1"/>
</dbReference>
<feature type="domain" description="FAD/NAD(P)-binding" evidence="5">
    <location>
        <begin position="7"/>
        <end position="318"/>
    </location>
</feature>
<evidence type="ECO:0000256" key="2">
    <source>
        <dbReference type="ARBA" id="ARBA00022630"/>
    </source>
</evidence>
<evidence type="ECO:0000259" key="5">
    <source>
        <dbReference type="Pfam" id="PF07992"/>
    </source>
</evidence>
<keyword evidence="3" id="KW-0274">FAD</keyword>
<dbReference type="STRING" id="1173061.A0A0J9XC23"/>
<proteinExistence type="inferred from homology"/>
<keyword evidence="7" id="KW-1185">Reference proteome</keyword>